<feature type="signal peptide" evidence="1">
    <location>
        <begin position="1"/>
        <end position="19"/>
    </location>
</feature>
<evidence type="ECO:0000256" key="1">
    <source>
        <dbReference type="SAM" id="SignalP"/>
    </source>
</evidence>
<accession>A0A8S1AGG8</accession>
<gene>
    <name evidence="2" type="ORF">APLA_LOCUS9701</name>
</gene>
<proteinExistence type="predicted"/>
<feature type="chain" id="PRO_5035781459" description="Calreticulin" evidence="1">
    <location>
        <begin position="20"/>
        <end position="92"/>
    </location>
</feature>
<keyword evidence="3" id="KW-1185">Reference proteome</keyword>
<dbReference type="AlphaFoldDB" id="A0A8S1AGG8"/>
<evidence type="ECO:0000313" key="3">
    <source>
        <dbReference type="Proteomes" id="UP000494106"/>
    </source>
</evidence>
<organism evidence="2 3">
    <name type="scientific">Arctia plantaginis</name>
    <name type="common">Wood tiger moth</name>
    <name type="synonym">Phalaena plantaginis</name>
    <dbReference type="NCBI Taxonomy" id="874455"/>
    <lineage>
        <taxon>Eukaryota</taxon>
        <taxon>Metazoa</taxon>
        <taxon>Ecdysozoa</taxon>
        <taxon>Arthropoda</taxon>
        <taxon>Hexapoda</taxon>
        <taxon>Insecta</taxon>
        <taxon>Pterygota</taxon>
        <taxon>Neoptera</taxon>
        <taxon>Endopterygota</taxon>
        <taxon>Lepidoptera</taxon>
        <taxon>Glossata</taxon>
        <taxon>Ditrysia</taxon>
        <taxon>Noctuoidea</taxon>
        <taxon>Erebidae</taxon>
        <taxon>Arctiinae</taxon>
        <taxon>Arctia</taxon>
    </lineage>
</organism>
<reference evidence="2 3" key="1">
    <citation type="submission" date="2020-04" db="EMBL/GenBank/DDBJ databases">
        <authorList>
            <person name="Wallbank WR R."/>
            <person name="Pardo Diaz C."/>
            <person name="Kozak K."/>
            <person name="Martin S."/>
            <person name="Jiggins C."/>
            <person name="Moest M."/>
            <person name="Warren A I."/>
            <person name="Byers J.R.P. K."/>
            <person name="Montejo-Kovacevich G."/>
            <person name="Yen C E."/>
        </authorList>
    </citation>
    <scope>NUCLEOTIDE SEQUENCE [LARGE SCALE GENOMIC DNA]</scope>
</reference>
<evidence type="ECO:0000313" key="2">
    <source>
        <dbReference type="EMBL" id="CAB3243942.1"/>
    </source>
</evidence>
<dbReference type="EMBL" id="CADEBC010000519">
    <property type="protein sequence ID" value="CAB3243942.1"/>
    <property type="molecule type" value="Genomic_DNA"/>
</dbReference>
<sequence length="92" mass="10595">MNALVLAVVSSLALASINCEVFFEEKFLADSWENEWVYSEHRGKEFGKFKLTVGKFFDDCNEDKGQQTGHAQCYYGTVCRRVLVFIVQLIYI</sequence>
<dbReference type="Proteomes" id="UP000494106">
    <property type="component" value="Unassembled WGS sequence"/>
</dbReference>
<comment type="caution">
    <text evidence="2">The sequence shown here is derived from an EMBL/GenBank/DDBJ whole genome shotgun (WGS) entry which is preliminary data.</text>
</comment>
<dbReference type="Gene3D" id="2.60.120.200">
    <property type="match status" value="1"/>
</dbReference>
<name>A0A8S1AGG8_ARCPL</name>
<evidence type="ECO:0008006" key="4">
    <source>
        <dbReference type="Google" id="ProtNLM"/>
    </source>
</evidence>
<keyword evidence="1" id="KW-0732">Signal</keyword>
<protein>
    <recommendedName>
        <fullName evidence="4">Calreticulin</fullName>
    </recommendedName>
</protein>